<comment type="similarity">
    <text evidence="2">Belongs to the PMG family.</text>
</comment>
<dbReference type="InterPro" id="IPR007951">
    <property type="entry name" value="KRTAP_PMG"/>
</dbReference>
<proteinExistence type="inferred from homology"/>
<evidence type="ECO:0000256" key="2">
    <source>
        <dbReference type="RuleBase" id="RU369044"/>
    </source>
</evidence>
<evidence type="ECO:0000256" key="1">
    <source>
        <dbReference type="ARBA" id="ARBA00022744"/>
    </source>
</evidence>
<dbReference type="AlphaFoldDB" id="A0A8D1M3Q2"/>
<accession>A0A8D1M3Q2</accession>
<evidence type="ECO:0000313" key="4">
    <source>
        <dbReference type="Proteomes" id="UP000694571"/>
    </source>
</evidence>
<dbReference type="Pfam" id="PF05287">
    <property type="entry name" value="PMG"/>
    <property type="match status" value="1"/>
</dbReference>
<dbReference type="Proteomes" id="UP000694571">
    <property type="component" value="Unplaced"/>
</dbReference>
<sequence>MSYNGQLCYPCSSCGSFYPSNLVYSTDLCSLSTCQQASSLYSGCQEACCEPLRYQTSHLVSRPCQMSCYIQPEDCFEKPTRCQTSLVVSSPCQMSCYCPRISMHCSPFWSTYPGSLGFRSNSFSSLSSGSRSCYSVGCESSSFGPRGYGICVFPSLSHGSRFCRPTYFASGSCHSSCYRPACGSGFYPSTC</sequence>
<comment type="subunit">
    <text evidence="2">Interacts with hair keratins.</text>
</comment>
<comment type="function">
    <text evidence="2">In the hair cortex, hair keratin intermediate filaments are embedded in an interfilamentous matrix, consisting of hair keratin-associated proteins (KRTAP), which are essential for the formation of a rigid and resistant hair shaft through their extensive disulfide bond cross-linking with abundant cysteine residues of hair keratins. The matrix proteins include the high-sulfur and high-glycine-tyrosine keratins.</text>
</comment>
<organism evidence="3 4">
    <name type="scientific">Sus scrofa</name>
    <name type="common">Pig</name>
    <dbReference type="NCBI Taxonomy" id="9823"/>
    <lineage>
        <taxon>Eukaryota</taxon>
        <taxon>Metazoa</taxon>
        <taxon>Chordata</taxon>
        <taxon>Craniata</taxon>
        <taxon>Vertebrata</taxon>
        <taxon>Euteleostomi</taxon>
        <taxon>Mammalia</taxon>
        <taxon>Eutheria</taxon>
        <taxon>Laurasiatheria</taxon>
        <taxon>Artiodactyla</taxon>
        <taxon>Suina</taxon>
        <taxon>Suidae</taxon>
        <taxon>Sus</taxon>
    </lineage>
</organism>
<dbReference type="Proteomes" id="UP000694570">
    <property type="component" value="Unplaced"/>
</dbReference>
<dbReference type="Ensembl" id="ENSSSCT00030000638.1">
    <property type="protein sequence ID" value="ENSSSCP00030000336.1"/>
    <property type="gene ID" value="ENSSSCG00030000444.1"/>
</dbReference>
<name>A0A8D1M3Q2_PIG</name>
<evidence type="ECO:0000313" key="3">
    <source>
        <dbReference type="Ensembl" id="ENSSSCP00050017170.1"/>
    </source>
</evidence>
<dbReference type="Ensembl" id="ENSSSCT00050041561.1">
    <property type="protein sequence ID" value="ENSSSCP00050017170.1"/>
    <property type="gene ID" value="ENSSSCG00050030911.1"/>
</dbReference>
<dbReference type="GO" id="GO:0005829">
    <property type="term" value="C:cytosol"/>
    <property type="evidence" value="ECO:0007669"/>
    <property type="project" value="UniProtKB-ARBA"/>
</dbReference>
<dbReference type="GO" id="GO:0045095">
    <property type="term" value="C:keratin filament"/>
    <property type="evidence" value="ECO:0007669"/>
    <property type="project" value="UniProtKB-UniRule"/>
</dbReference>
<protein>
    <recommendedName>
        <fullName evidence="2">Keratin-associated protein</fullName>
    </recommendedName>
</protein>
<keyword evidence="1 2" id="KW-0416">Keratin</keyword>
<reference evidence="3" key="1">
    <citation type="submission" date="2025-05" db="UniProtKB">
        <authorList>
            <consortium name="Ensembl"/>
        </authorList>
    </citation>
    <scope>IDENTIFICATION</scope>
</reference>